<keyword evidence="4" id="KW-1185">Reference proteome</keyword>
<feature type="compositionally biased region" description="Polar residues" evidence="1">
    <location>
        <begin position="725"/>
        <end position="734"/>
    </location>
</feature>
<dbReference type="Proteomes" id="UP001556367">
    <property type="component" value="Unassembled WGS sequence"/>
</dbReference>
<evidence type="ECO:0000313" key="4">
    <source>
        <dbReference type="Proteomes" id="UP001556367"/>
    </source>
</evidence>
<dbReference type="EMBL" id="JASNQZ010000014">
    <property type="protein sequence ID" value="KAL0948578.1"/>
    <property type="molecule type" value="Genomic_DNA"/>
</dbReference>
<organism evidence="3 4">
    <name type="scientific">Hohenbuehelia grisea</name>
    <dbReference type="NCBI Taxonomy" id="104357"/>
    <lineage>
        <taxon>Eukaryota</taxon>
        <taxon>Fungi</taxon>
        <taxon>Dikarya</taxon>
        <taxon>Basidiomycota</taxon>
        <taxon>Agaricomycotina</taxon>
        <taxon>Agaricomycetes</taxon>
        <taxon>Agaricomycetidae</taxon>
        <taxon>Agaricales</taxon>
        <taxon>Pleurotineae</taxon>
        <taxon>Pleurotaceae</taxon>
        <taxon>Hohenbuehelia</taxon>
    </lineage>
</organism>
<name>A0ABR3IZ75_9AGAR</name>
<proteinExistence type="predicted"/>
<evidence type="ECO:0000256" key="2">
    <source>
        <dbReference type="SAM" id="SignalP"/>
    </source>
</evidence>
<reference evidence="4" key="1">
    <citation type="submission" date="2024-06" db="EMBL/GenBank/DDBJ databases">
        <title>Multi-omics analyses provide insights into the biosynthesis of the anticancer antibiotic pleurotin in Hohenbuehelia grisea.</title>
        <authorList>
            <person name="Weaver J.A."/>
            <person name="Alberti F."/>
        </authorList>
    </citation>
    <scope>NUCLEOTIDE SEQUENCE [LARGE SCALE GENOMIC DNA]</scope>
    <source>
        <strain evidence="4">T-177</strain>
    </source>
</reference>
<feature type="region of interest" description="Disordered" evidence="1">
    <location>
        <begin position="725"/>
        <end position="746"/>
    </location>
</feature>
<feature type="signal peptide" evidence="2">
    <location>
        <begin position="1"/>
        <end position="23"/>
    </location>
</feature>
<comment type="caution">
    <text evidence="3">The sequence shown here is derived from an EMBL/GenBank/DDBJ whole genome shotgun (WGS) entry which is preliminary data.</text>
</comment>
<feature type="region of interest" description="Disordered" evidence="1">
    <location>
        <begin position="571"/>
        <end position="592"/>
    </location>
</feature>
<keyword evidence="2" id="KW-0732">Signal</keyword>
<accession>A0ABR3IZ75</accession>
<gene>
    <name evidence="3" type="ORF">HGRIS_011137</name>
</gene>
<evidence type="ECO:0000256" key="1">
    <source>
        <dbReference type="SAM" id="MobiDB-lite"/>
    </source>
</evidence>
<protein>
    <submittedName>
        <fullName evidence="3">Uncharacterized protein</fullName>
    </submittedName>
</protein>
<sequence>MHMTPRFSQLLVLAVAAVSSVQAANNPPDYKCKGNDCVVHTARSEGYSMTVWGKRDVLGDLTDDADWIVLNCDKDSHNQEIRIVCKSDDSTKCKYLEQGGAVHKIVKLPENCGREPFARISKLDVAQDQDIPGHVAPKLSRRQTQPLVLAATIDHKINEIREDKGDVFFMLDSMNIPHAPEAEIQKRQNPLRDGYKKWSAEQPEYPKVEGSAKLKPKNPFVAGYEKWSAEQPEYPKVEGSAKLKPKNPFVAGYEKWSAEQPEYPKVEGSAKLKPENPFVVGYEKWSGEQRKDLAQLVEEGFTKLRDRAVAFKNSAVQIIKTGEFNGTIGDYSKPIKFDKAAVTLVEPTITCGKLDVTFKAAVEGSADLKVTVGAIVIGRIKPSVQIDHVSLYLDMDGQVDGTFSMTGSLSSSLDSGDKYLPLEISLANLVFPPSLGVSIGPTIKFAARLKGTVELSGKFDYTHSYSVKNVQMYFPQTKVFKNSGEIVKRNGDVKASYSHELGAKAELTFHLMPRLAFGVTIPKADANVFAEIDTSVTAGLEFKRSKEHKVMKRQGRFAAIAGREISYADESVSTPAHDLERRGNRLGPNRGSIKLNQPSMARKAFDKVKSVASQSESKLSKTAPAVAAAKLATKVADVTGSEGCLYIKSATALNVGSTMNFFGLFDDDLDHKLELKKVEWPEYKRCTPKTDPKSVKAKDIEPPVLSSELAAVRSKSRVRRNLRFATSASQNTQKRAAGKTSMCQDPKLNPKSIASFLSETISYARS</sequence>
<feature type="chain" id="PRO_5045639349" evidence="2">
    <location>
        <begin position="24"/>
        <end position="766"/>
    </location>
</feature>
<evidence type="ECO:0000313" key="3">
    <source>
        <dbReference type="EMBL" id="KAL0948578.1"/>
    </source>
</evidence>